<comment type="caution">
    <text evidence="3">The sequence shown here is derived from an EMBL/GenBank/DDBJ whole genome shotgun (WGS) entry which is preliminary data.</text>
</comment>
<dbReference type="GO" id="GO:0005874">
    <property type="term" value="C:microtubule"/>
    <property type="evidence" value="ECO:0007669"/>
    <property type="project" value="TreeGrafter"/>
</dbReference>
<feature type="region of interest" description="Disordered" evidence="1">
    <location>
        <begin position="152"/>
        <end position="173"/>
    </location>
</feature>
<dbReference type="Pfam" id="PF01031">
    <property type="entry name" value="Dynamin_M"/>
    <property type="match status" value="1"/>
</dbReference>
<dbReference type="GO" id="GO:0016020">
    <property type="term" value="C:membrane"/>
    <property type="evidence" value="ECO:0007669"/>
    <property type="project" value="TreeGrafter"/>
</dbReference>
<dbReference type="PANTHER" id="PTHR11566">
    <property type="entry name" value="DYNAMIN"/>
    <property type="match status" value="1"/>
</dbReference>
<sequence length="188" mass="21739">MVKVEWKERYGKDATWEMEEEMKIRHPELFMGQDRQITGHHGTILLGAEWGRDRTNALDVLEGRSYRLQHPWVGIVNRSQADINRNVDMLDARRREREFFATNPDYGHSASRMGSEYLAKLLSKAQLYTILELCCAFDRIFKEHLDGWQQPGVQMPLSQPHKNDWSNSSSGTSSLMATVADVIDTTRQ</sequence>
<gene>
    <name evidence="3" type="ORF">HYC85_001154</name>
</gene>
<dbReference type="InterPro" id="IPR000375">
    <property type="entry name" value="Dynamin_stalk"/>
</dbReference>
<name>A0A7J7I570_CAMSI</name>
<feature type="domain" description="Dynamin stalk" evidence="2">
    <location>
        <begin position="56"/>
        <end position="132"/>
    </location>
</feature>
<reference evidence="4" key="1">
    <citation type="journal article" date="2020" name="Nat. Commun.">
        <title>Genome assembly of wild tea tree DASZ reveals pedigree and selection history of tea varieties.</title>
        <authorList>
            <person name="Zhang W."/>
            <person name="Zhang Y."/>
            <person name="Qiu H."/>
            <person name="Guo Y."/>
            <person name="Wan H."/>
            <person name="Zhang X."/>
            <person name="Scossa F."/>
            <person name="Alseekh S."/>
            <person name="Zhang Q."/>
            <person name="Wang P."/>
            <person name="Xu L."/>
            <person name="Schmidt M.H."/>
            <person name="Jia X."/>
            <person name="Li D."/>
            <person name="Zhu A."/>
            <person name="Guo F."/>
            <person name="Chen W."/>
            <person name="Ni D."/>
            <person name="Usadel B."/>
            <person name="Fernie A.R."/>
            <person name="Wen W."/>
        </authorList>
    </citation>
    <scope>NUCLEOTIDE SEQUENCE [LARGE SCALE GENOMIC DNA]</scope>
    <source>
        <strain evidence="4">cv. G240</strain>
    </source>
</reference>
<dbReference type="Proteomes" id="UP000593564">
    <property type="component" value="Unassembled WGS sequence"/>
</dbReference>
<dbReference type="InterPro" id="IPR022812">
    <property type="entry name" value="Dynamin"/>
</dbReference>
<dbReference type="GO" id="GO:0008017">
    <property type="term" value="F:microtubule binding"/>
    <property type="evidence" value="ECO:0007669"/>
    <property type="project" value="TreeGrafter"/>
</dbReference>
<evidence type="ECO:0000313" key="4">
    <source>
        <dbReference type="Proteomes" id="UP000593564"/>
    </source>
</evidence>
<evidence type="ECO:0000259" key="2">
    <source>
        <dbReference type="Pfam" id="PF01031"/>
    </source>
</evidence>
<dbReference type="GO" id="GO:0003924">
    <property type="term" value="F:GTPase activity"/>
    <property type="evidence" value="ECO:0007669"/>
    <property type="project" value="TreeGrafter"/>
</dbReference>
<reference evidence="3 4" key="2">
    <citation type="submission" date="2020-07" db="EMBL/GenBank/DDBJ databases">
        <title>Genome assembly of wild tea tree DASZ reveals pedigree and selection history of tea varieties.</title>
        <authorList>
            <person name="Zhang W."/>
        </authorList>
    </citation>
    <scope>NUCLEOTIDE SEQUENCE [LARGE SCALE GENOMIC DNA]</scope>
    <source>
        <strain evidence="4">cv. G240</strain>
        <tissue evidence="3">Leaf</tissue>
    </source>
</reference>
<dbReference type="InterPro" id="IPR027417">
    <property type="entry name" value="P-loop_NTPase"/>
</dbReference>
<organism evidence="3 4">
    <name type="scientific">Camellia sinensis</name>
    <name type="common">Tea plant</name>
    <name type="synonym">Thea sinensis</name>
    <dbReference type="NCBI Taxonomy" id="4442"/>
    <lineage>
        <taxon>Eukaryota</taxon>
        <taxon>Viridiplantae</taxon>
        <taxon>Streptophyta</taxon>
        <taxon>Embryophyta</taxon>
        <taxon>Tracheophyta</taxon>
        <taxon>Spermatophyta</taxon>
        <taxon>Magnoliopsida</taxon>
        <taxon>eudicotyledons</taxon>
        <taxon>Gunneridae</taxon>
        <taxon>Pentapetalae</taxon>
        <taxon>asterids</taxon>
        <taxon>Ericales</taxon>
        <taxon>Theaceae</taxon>
        <taxon>Camellia</taxon>
    </lineage>
</organism>
<accession>A0A7J7I570</accession>
<dbReference type="AlphaFoldDB" id="A0A7J7I570"/>
<dbReference type="PANTHER" id="PTHR11566:SF224">
    <property type="entry name" value="DYNAMIN-RELATED PROTEIN 1E-LIKE"/>
    <property type="match status" value="1"/>
</dbReference>
<evidence type="ECO:0000256" key="1">
    <source>
        <dbReference type="SAM" id="MobiDB-lite"/>
    </source>
</evidence>
<dbReference type="Gene3D" id="3.40.50.300">
    <property type="entry name" value="P-loop containing nucleotide triphosphate hydrolases"/>
    <property type="match status" value="1"/>
</dbReference>
<evidence type="ECO:0000313" key="3">
    <source>
        <dbReference type="EMBL" id="KAF5959945.1"/>
    </source>
</evidence>
<dbReference type="EMBL" id="JACBKZ010000001">
    <property type="protein sequence ID" value="KAF5959945.1"/>
    <property type="molecule type" value="Genomic_DNA"/>
</dbReference>
<dbReference type="SUPFAM" id="SSF52540">
    <property type="entry name" value="P-loop containing nucleoside triphosphate hydrolases"/>
    <property type="match status" value="1"/>
</dbReference>
<protein>
    <recommendedName>
        <fullName evidence="2">Dynamin stalk domain-containing protein</fullName>
    </recommendedName>
</protein>
<proteinExistence type="predicted"/>
<keyword evidence="4" id="KW-1185">Reference proteome</keyword>
<dbReference type="GO" id="GO:0005737">
    <property type="term" value="C:cytoplasm"/>
    <property type="evidence" value="ECO:0007669"/>
    <property type="project" value="TreeGrafter"/>
</dbReference>